<feature type="binding site" evidence="5">
    <location>
        <position position="225"/>
    </location>
    <ligand>
        <name>Mg(2+)</name>
        <dbReference type="ChEBI" id="CHEBI:18420"/>
        <label>1</label>
    </ligand>
</feature>
<dbReference type="GO" id="GO:0046872">
    <property type="term" value="F:metal ion binding"/>
    <property type="evidence" value="ECO:0007669"/>
    <property type="project" value="UniProtKB-KW"/>
</dbReference>
<evidence type="ECO:0000256" key="6">
    <source>
        <dbReference type="PIRSR" id="PIRSR604808-3"/>
    </source>
</evidence>
<evidence type="ECO:0000256" key="5">
    <source>
        <dbReference type="PIRSR" id="PIRSR604808-2"/>
    </source>
</evidence>
<dbReference type="InterPro" id="IPR004808">
    <property type="entry name" value="AP_endonuc_1"/>
</dbReference>
<evidence type="ECO:0000256" key="2">
    <source>
        <dbReference type="ARBA" id="ARBA00022801"/>
    </source>
</evidence>
<evidence type="ECO:0000256" key="1">
    <source>
        <dbReference type="ARBA" id="ARBA00022723"/>
    </source>
</evidence>
<reference evidence="7" key="1">
    <citation type="submission" date="2023-09" db="UniProtKB">
        <authorList>
            <consortium name="Ensembl"/>
        </authorList>
    </citation>
    <scope>IDENTIFICATION</scope>
</reference>
<comment type="cofactor">
    <cofactor evidence="5">
        <name>Mg(2+)</name>
        <dbReference type="ChEBI" id="CHEBI:18420"/>
    </cofactor>
    <cofactor evidence="5">
        <name>Mn(2+)</name>
        <dbReference type="ChEBI" id="CHEBI:29035"/>
    </cofactor>
    <text evidence="5">Probably binds two magnesium or manganese ions per subunit.</text>
</comment>
<dbReference type="Ensembl" id="ENSSPAT00000029279.1">
    <property type="protein sequence ID" value="ENSSPAP00000028813.1"/>
    <property type="gene ID" value="ENSSPAG00000021686.1"/>
</dbReference>
<name>A0A3B5B5F1_9TELE</name>
<feature type="binding site" evidence="5">
    <location>
        <position position="44"/>
    </location>
    <ligand>
        <name>Mg(2+)</name>
        <dbReference type="ChEBI" id="CHEBI:18420"/>
        <label>1</label>
    </ligand>
</feature>
<dbReference type="GO" id="GO:0005634">
    <property type="term" value="C:nucleus"/>
    <property type="evidence" value="ECO:0007669"/>
    <property type="project" value="TreeGrafter"/>
</dbReference>
<dbReference type="SUPFAM" id="SSF56219">
    <property type="entry name" value="DNase I-like"/>
    <property type="match status" value="1"/>
</dbReference>
<feature type="active site" description="Proton donor/acceptor" evidence="4">
    <location>
        <position position="136"/>
    </location>
</feature>
<dbReference type="STRING" id="144197.ENSSPAP00000028813"/>
<evidence type="ECO:0000313" key="7">
    <source>
        <dbReference type="Ensembl" id="ENSSPAP00000028813.1"/>
    </source>
</evidence>
<organism evidence="7">
    <name type="scientific">Stegastes partitus</name>
    <name type="common">bicolor damselfish</name>
    <dbReference type="NCBI Taxonomy" id="144197"/>
    <lineage>
        <taxon>Eukaryota</taxon>
        <taxon>Metazoa</taxon>
        <taxon>Chordata</taxon>
        <taxon>Craniata</taxon>
        <taxon>Vertebrata</taxon>
        <taxon>Euteleostomi</taxon>
        <taxon>Actinopterygii</taxon>
        <taxon>Neopterygii</taxon>
        <taxon>Teleostei</taxon>
        <taxon>Neoteleostei</taxon>
        <taxon>Acanthomorphata</taxon>
        <taxon>Ovalentaria</taxon>
        <taxon>Pomacentridae</taxon>
        <taxon>Stegastes</taxon>
    </lineage>
</organism>
<accession>A0A3B5B5F1</accession>
<feature type="binding site" evidence="5">
    <location>
        <position position="15"/>
    </location>
    <ligand>
        <name>Mg(2+)</name>
        <dbReference type="ChEBI" id="CHEBI:18420"/>
        <label>1</label>
    </ligand>
</feature>
<dbReference type="GeneTree" id="ENSGT00950000183016"/>
<dbReference type="AlphaFoldDB" id="A0A3B5B5F1"/>
<keyword evidence="1 5" id="KW-0479">Metal-binding</keyword>
<evidence type="ECO:0008006" key="8">
    <source>
        <dbReference type="Google" id="ProtNLM"/>
    </source>
</evidence>
<dbReference type="InterPro" id="IPR036691">
    <property type="entry name" value="Endo/exonu/phosph_ase_sf"/>
</dbReference>
<dbReference type="PANTHER" id="PTHR22748:SF26">
    <property type="entry name" value="ENDONUCLEASE_EXONUCLEASE_PHOSPHATASE DOMAIN-CONTAINING PROTEIN"/>
    <property type="match status" value="1"/>
</dbReference>
<dbReference type="GO" id="GO:0008081">
    <property type="term" value="F:phosphoric diester hydrolase activity"/>
    <property type="evidence" value="ECO:0007669"/>
    <property type="project" value="TreeGrafter"/>
</dbReference>
<dbReference type="CDD" id="cd09076">
    <property type="entry name" value="L1-EN"/>
    <property type="match status" value="1"/>
</dbReference>
<feature type="site" description="Important for catalytic activity" evidence="6">
    <location>
        <position position="201"/>
    </location>
</feature>
<dbReference type="Gene3D" id="3.60.10.10">
    <property type="entry name" value="Endonuclease/exonuclease/phosphatase"/>
    <property type="match status" value="1"/>
</dbReference>
<dbReference type="PANTHER" id="PTHR22748">
    <property type="entry name" value="AP ENDONUCLEASE"/>
    <property type="match status" value="1"/>
</dbReference>
<dbReference type="GO" id="GO:0003906">
    <property type="term" value="F:DNA-(apurinic or apyrimidinic site) endonuclease activity"/>
    <property type="evidence" value="ECO:0007669"/>
    <property type="project" value="TreeGrafter"/>
</dbReference>
<feature type="active site" description="Proton acceptor" evidence="4">
    <location>
        <position position="226"/>
    </location>
</feature>
<feature type="active site" evidence="4">
    <location>
        <position position="114"/>
    </location>
</feature>
<feature type="site" description="Interaction with DNA substrate" evidence="6">
    <location>
        <position position="226"/>
    </location>
</feature>
<feature type="binding site" evidence="5">
    <location>
        <position position="136"/>
    </location>
    <ligand>
        <name>Mg(2+)</name>
        <dbReference type="ChEBI" id="CHEBI:18420"/>
        <label>1</label>
    </ligand>
</feature>
<keyword evidence="5" id="KW-0464">Manganese</keyword>
<proteinExistence type="predicted"/>
<evidence type="ECO:0000256" key="4">
    <source>
        <dbReference type="PIRSR" id="PIRSR604808-1"/>
    </source>
</evidence>
<dbReference type="GO" id="GO:0008311">
    <property type="term" value="F:double-stranded DNA 3'-5' DNA exonuclease activity"/>
    <property type="evidence" value="ECO:0007669"/>
    <property type="project" value="TreeGrafter"/>
</dbReference>
<keyword evidence="3 5" id="KW-0460">Magnesium</keyword>
<feature type="binding site" evidence="5">
    <location>
        <position position="226"/>
    </location>
    <ligand>
        <name>Mg(2+)</name>
        <dbReference type="ChEBI" id="CHEBI:18420"/>
        <label>1</label>
    </ligand>
</feature>
<evidence type="ECO:0000256" key="3">
    <source>
        <dbReference type="ARBA" id="ARBA00022842"/>
    </source>
</evidence>
<keyword evidence="2" id="KW-0378">Hydrolase</keyword>
<protein>
    <recommendedName>
        <fullName evidence="8">Endonuclease/exonuclease/phosphatase domain-containing protein</fullName>
    </recommendedName>
</protein>
<sequence>MTMVQIQKVKIISLNVKGLGHVVKRQKIISFLKRANAQIALQQETQLTEVEHIKLRRGWIGQVFYSSFNSHSMGEAIFIQKKLPFNLEEIIDEGRFVIISGFLYGEGILIGSVYGPNTFEPSFFSHLTPFTVLGGDFKSVQDASIDQPPPKQAFTTKKTARLKELCADLGLFDVWRIRNPREKDYTFYSHPHPHQSLWRIDYFLVSTEVMDRVKACSIEIRTLSDHNPVSITVSPPYLDPSSRHWRLNPSLLSSPPFLDFLEKQWELFMSTNNTPGITPSLLWETAKAFIMGSIISFTAAHKRDTIRKQLELEHLIEDLENTFKSSPSKQNLKKLESARSALNQLLTSKAEASILFDRCYTPGKGNNEHKTRGGVISFTSSLVIYFLYRNNIPTIHHFINKLQNTKLRAKYYFTLADTVVQNTNTWTSRHISPT</sequence>
<dbReference type="GO" id="GO:0006284">
    <property type="term" value="P:base-excision repair"/>
    <property type="evidence" value="ECO:0007669"/>
    <property type="project" value="TreeGrafter"/>
</dbReference>